<evidence type="ECO:0000256" key="1">
    <source>
        <dbReference type="SAM" id="Coils"/>
    </source>
</evidence>
<dbReference type="OrthoDB" id="2991331at2"/>
<feature type="coiled-coil region" evidence="1">
    <location>
        <begin position="9"/>
        <end position="43"/>
    </location>
</feature>
<proteinExistence type="predicted"/>
<accession>A0A2S7N0I2</accession>
<dbReference type="AlphaFoldDB" id="A0A2S7N0I2"/>
<reference evidence="2 3" key="1">
    <citation type="submission" date="2017-12" db="EMBL/GenBank/DDBJ databases">
        <title>Taxonomic description and draft genome of Pradoshia cofamensis Gen. nov., sp. nov., a thermotolerant bacillale isolated from anterior gut of earthworm Eisenia fetida.</title>
        <authorList>
            <person name="Saha T."/>
            <person name="Chakraborty R."/>
        </authorList>
    </citation>
    <scope>NUCLEOTIDE SEQUENCE [LARGE SCALE GENOMIC DNA]</scope>
    <source>
        <strain evidence="2 3">EAG3</strain>
    </source>
</reference>
<dbReference type="EMBL" id="PKOZ01000004">
    <property type="protein sequence ID" value="PQD95478.1"/>
    <property type="molecule type" value="Genomic_DNA"/>
</dbReference>
<protein>
    <submittedName>
        <fullName evidence="2">Uncharacterized protein</fullName>
    </submittedName>
</protein>
<name>A0A2S7N0I2_9BACI</name>
<keyword evidence="3" id="KW-1185">Reference proteome</keyword>
<evidence type="ECO:0000313" key="3">
    <source>
        <dbReference type="Proteomes" id="UP000239663"/>
    </source>
</evidence>
<comment type="caution">
    <text evidence="2">The sequence shown here is derived from an EMBL/GenBank/DDBJ whole genome shotgun (WGS) entry which is preliminary data.</text>
</comment>
<keyword evidence="1" id="KW-0175">Coiled coil</keyword>
<gene>
    <name evidence="2" type="ORF">CYL18_09340</name>
</gene>
<dbReference type="InterPro" id="IPR019673">
    <property type="entry name" value="Spore_germination_GerPC"/>
</dbReference>
<dbReference type="Proteomes" id="UP000239663">
    <property type="component" value="Unassembled WGS sequence"/>
</dbReference>
<dbReference type="RefSeq" id="WP_104849233.1">
    <property type="nucleotide sequence ID" value="NZ_PKOZ01000004.1"/>
</dbReference>
<sequence length="204" mass="23925">MQYNLTQLLIYLQQTVQSQKEAISKLENDLTQLQGELLELKQQNPVRIDKIEYNFDQLKIERLDGTLNIGLSPQDLNNIDDLAVNAQPPFAPFLFPAREEFIQQLSDEILSDFHKNKDGIFSEAERYCSRRADGDMRSFITDDLARQLPQRISHYLDQTPPYNRHDHKLPQVREQILEVIHTDIQNAINRFLQVYPESMKEDVQ</sequence>
<dbReference type="Pfam" id="PF10737">
    <property type="entry name" value="GerPC"/>
    <property type="match status" value="1"/>
</dbReference>
<evidence type="ECO:0000313" key="2">
    <source>
        <dbReference type="EMBL" id="PQD95478.1"/>
    </source>
</evidence>
<organism evidence="2 3">
    <name type="scientific">Pradoshia eiseniae</name>
    <dbReference type="NCBI Taxonomy" id="2064768"/>
    <lineage>
        <taxon>Bacteria</taxon>
        <taxon>Bacillati</taxon>
        <taxon>Bacillota</taxon>
        <taxon>Bacilli</taxon>
        <taxon>Bacillales</taxon>
        <taxon>Bacillaceae</taxon>
        <taxon>Pradoshia</taxon>
    </lineage>
</organism>